<sequence>METEIRRYISKLTEVNIIINAIIQIPVNDIKIYETSNNEKLNELSKTNETLLKVMEELGTAHGKFISKFLQLIKHN</sequence>
<protein>
    <submittedName>
        <fullName evidence="1">Uncharacterized protein</fullName>
    </submittedName>
</protein>
<proteinExistence type="predicted"/>
<dbReference type="EMBL" id="PHGZ01000025">
    <property type="protein sequence ID" value="PJG82222.1"/>
    <property type="molecule type" value="Genomic_DNA"/>
</dbReference>
<dbReference type="AlphaFoldDB" id="A0A2M8RTK7"/>
<dbReference type="RefSeq" id="WP_100297404.1">
    <property type="nucleotide sequence ID" value="NZ_PHGZ01000025.1"/>
</dbReference>
<comment type="caution">
    <text evidence="1">The sequence shown here is derived from an EMBL/GenBank/DDBJ whole genome shotgun (WGS) entry which is preliminary data.</text>
</comment>
<dbReference type="Proteomes" id="UP000230282">
    <property type="component" value="Unassembled WGS sequence"/>
</dbReference>
<accession>A0A2M8RTK7</accession>
<name>A0A2M8RTK7_9PAST</name>
<evidence type="ECO:0000313" key="2">
    <source>
        <dbReference type="Proteomes" id="UP000230282"/>
    </source>
</evidence>
<organism evidence="1 2">
    <name type="scientific">Caviibacterium pharyngocola</name>
    <dbReference type="NCBI Taxonomy" id="28159"/>
    <lineage>
        <taxon>Bacteria</taxon>
        <taxon>Pseudomonadati</taxon>
        <taxon>Pseudomonadota</taxon>
        <taxon>Gammaproteobacteria</taxon>
        <taxon>Pasteurellales</taxon>
        <taxon>Pasteurellaceae</taxon>
        <taxon>Caviibacterium</taxon>
    </lineage>
</organism>
<keyword evidence="2" id="KW-1185">Reference proteome</keyword>
<gene>
    <name evidence="1" type="ORF">CVP04_10185</name>
</gene>
<evidence type="ECO:0000313" key="1">
    <source>
        <dbReference type="EMBL" id="PJG82222.1"/>
    </source>
</evidence>
<reference evidence="1 2" key="1">
    <citation type="submission" date="2017-11" db="EMBL/GenBank/DDBJ databases">
        <title>Reclassification of Bisgaard taxon 5 as Caviibacterium pharyngocola gen. nov., sp. nov.</title>
        <authorList>
            <person name="Christensen H."/>
        </authorList>
    </citation>
    <scope>NUCLEOTIDE SEQUENCE [LARGE SCALE GENOMIC DNA]</scope>
    <source>
        <strain evidence="1 2">7_3</strain>
    </source>
</reference>